<evidence type="ECO:0000256" key="1">
    <source>
        <dbReference type="ARBA" id="ARBA00001561"/>
    </source>
</evidence>
<evidence type="ECO:0000313" key="8">
    <source>
        <dbReference type="Proteomes" id="UP000296862"/>
    </source>
</evidence>
<dbReference type="EMBL" id="CP038810">
    <property type="protein sequence ID" value="QBZ98264.1"/>
    <property type="molecule type" value="Genomic_DNA"/>
</dbReference>
<gene>
    <name evidence="7" type="ORF">GS03_01769</name>
</gene>
<feature type="domain" description="MurNAc-LAA" evidence="6">
    <location>
        <begin position="92"/>
        <end position="250"/>
    </location>
</feature>
<dbReference type="PANTHER" id="PTHR30404">
    <property type="entry name" value="N-ACETYLMURAMOYL-L-ALANINE AMIDASE"/>
    <property type="match status" value="1"/>
</dbReference>
<name>A0A4V1CC51_9FLAO</name>
<evidence type="ECO:0000259" key="6">
    <source>
        <dbReference type="SMART" id="SM00646"/>
    </source>
</evidence>
<feature type="chain" id="PRO_5020499791" description="N-acetylmuramoyl-L-alanine amidase" evidence="5">
    <location>
        <begin position="25"/>
        <end position="385"/>
    </location>
</feature>
<dbReference type="KEGG" id="fsn:GS03_01769"/>
<feature type="signal peptide" evidence="5">
    <location>
        <begin position="1"/>
        <end position="24"/>
    </location>
</feature>
<reference evidence="7 8" key="1">
    <citation type="submission" date="2019-04" db="EMBL/GenBank/DDBJ databases">
        <title>Flavobacterium sp. GS03.</title>
        <authorList>
            <person name="Kim H."/>
        </authorList>
    </citation>
    <scope>NUCLEOTIDE SEQUENCE [LARGE SCALE GENOMIC DNA]</scope>
    <source>
        <strain evidence="7 8">GS03</strain>
    </source>
</reference>
<organism evidence="7 8">
    <name type="scientific">Flavobacterium sangjuense</name>
    <dbReference type="NCBI Taxonomy" id="2518177"/>
    <lineage>
        <taxon>Bacteria</taxon>
        <taxon>Pseudomonadati</taxon>
        <taxon>Bacteroidota</taxon>
        <taxon>Flavobacteriia</taxon>
        <taxon>Flavobacteriales</taxon>
        <taxon>Flavobacteriaceae</taxon>
        <taxon>Flavobacterium</taxon>
    </lineage>
</organism>
<dbReference type="GO" id="GO:0008745">
    <property type="term" value="F:N-acetylmuramoyl-L-alanine amidase activity"/>
    <property type="evidence" value="ECO:0007669"/>
    <property type="project" value="UniProtKB-EC"/>
</dbReference>
<protein>
    <recommendedName>
        <fullName evidence="2">N-acetylmuramoyl-L-alanine amidase</fullName>
        <ecNumber evidence="2">3.5.1.28</ecNumber>
    </recommendedName>
</protein>
<accession>A0A4V1CC51</accession>
<dbReference type="Gene3D" id="3.40.630.40">
    <property type="entry name" value="Zn-dependent exopeptidases"/>
    <property type="match status" value="1"/>
</dbReference>
<dbReference type="PANTHER" id="PTHR30404:SF0">
    <property type="entry name" value="N-ACETYLMURAMOYL-L-ALANINE AMIDASE AMIC"/>
    <property type="match status" value="1"/>
</dbReference>
<feature type="compositionally biased region" description="Basic and acidic residues" evidence="4">
    <location>
        <begin position="281"/>
        <end position="296"/>
    </location>
</feature>
<evidence type="ECO:0000313" key="7">
    <source>
        <dbReference type="EMBL" id="QBZ98264.1"/>
    </source>
</evidence>
<dbReference type="CDD" id="cd02696">
    <property type="entry name" value="MurNAc-LAA"/>
    <property type="match status" value="1"/>
</dbReference>
<dbReference type="InterPro" id="IPR002508">
    <property type="entry name" value="MurNAc-LAA_cat"/>
</dbReference>
<dbReference type="Proteomes" id="UP000296862">
    <property type="component" value="Chromosome"/>
</dbReference>
<evidence type="ECO:0000256" key="2">
    <source>
        <dbReference type="ARBA" id="ARBA00011901"/>
    </source>
</evidence>
<sequence>MRFLNSIKTCFTVLFFFSMLNVFGQSDANKFSIVLDAGHGGKDPGNSYHGYVEKDIALKTTLKVGKFLEREKDFAVTYTRKTDEFIELVNRPKIANKIDANLFVSIHCNSVKNFEPAGTETFVMGLSRTDMNLEVAKKENSVILLEDNYKKNYQGFDPSKPENLIGLQIIQEENLYSSISLATTIQDNFTNRLNRKTRGVKQQPLWVLDAAKMPGVLIELGFLSNKEEGEYLNSDEGQTEMARQIANAIIHYKKMYFNETLTEEDIKDIDKKYAEQKEIADSVITKPDDSSPKGEQAKQTVKAEPGQVLYKIQLFASSKRKDLHSSDFKGLKDISFTFENNLYRYYYGKSYDLEYTRKMYSEAKNHGFKDAFIVMFADGKASALK</sequence>
<dbReference type="GO" id="GO:0009253">
    <property type="term" value="P:peptidoglycan catabolic process"/>
    <property type="evidence" value="ECO:0007669"/>
    <property type="project" value="InterPro"/>
</dbReference>
<dbReference type="OrthoDB" id="9806267at2"/>
<proteinExistence type="predicted"/>
<evidence type="ECO:0000256" key="3">
    <source>
        <dbReference type="ARBA" id="ARBA00022801"/>
    </source>
</evidence>
<dbReference type="GO" id="GO:0030288">
    <property type="term" value="C:outer membrane-bounded periplasmic space"/>
    <property type="evidence" value="ECO:0007669"/>
    <property type="project" value="TreeGrafter"/>
</dbReference>
<dbReference type="RefSeq" id="WP_136152171.1">
    <property type="nucleotide sequence ID" value="NZ_CP038810.1"/>
</dbReference>
<keyword evidence="5" id="KW-0732">Signal</keyword>
<dbReference type="EC" id="3.5.1.28" evidence="2"/>
<dbReference type="FunFam" id="3.40.630.40:FF:000005">
    <property type="entry name" value="N-acetylmuramoyl-L-alanine amidase (AmiA)"/>
    <property type="match status" value="1"/>
</dbReference>
<keyword evidence="3" id="KW-0378">Hydrolase</keyword>
<evidence type="ECO:0000256" key="4">
    <source>
        <dbReference type="SAM" id="MobiDB-lite"/>
    </source>
</evidence>
<dbReference type="AlphaFoldDB" id="A0A4V1CC51"/>
<dbReference type="SUPFAM" id="SSF53187">
    <property type="entry name" value="Zn-dependent exopeptidases"/>
    <property type="match status" value="1"/>
</dbReference>
<dbReference type="InterPro" id="IPR050695">
    <property type="entry name" value="N-acetylmuramoyl_amidase_3"/>
</dbReference>
<comment type="catalytic activity">
    <reaction evidence="1">
        <text>Hydrolyzes the link between N-acetylmuramoyl residues and L-amino acid residues in certain cell-wall glycopeptides.</text>
        <dbReference type="EC" id="3.5.1.28"/>
    </reaction>
</comment>
<dbReference type="Pfam" id="PF01520">
    <property type="entry name" value="Amidase_3"/>
    <property type="match status" value="1"/>
</dbReference>
<evidence type="ECO:0000256" key="5">
    <source>
        <dbReference type="SAM" id="SignalP"/>
    </source>
</evidence>
<feature type="region of interest" description="Disordered" evidence="4">
    <location>
        <begin position="281"/>
        <end position="301"/>
    </location>
</feature>
<keyword evidence="8" id="KW-1185">Reference proteome</keyword>
<dbReference type="SMART" id="SM00646">
    <property type="entry name" value="Ami_3"/>
    <property type="match status" value="1"/>
</dbReference>